<dbReference type="GO" id="GO:1900378">
    <property type="term" value="P:positive regulation of secondary metabolite biosynthetic process"/>
    <property type="evidence" value="ECO:0007669"/>
    <property type="project" value="TreeGrafter"/>
</dbReference>
<proteinExistence type="predicted"/>
<dbReference type="PROSITE" id="PS51128">
    <property type="entry name" value="ZF_DKSA_2"/>
    <property type="match status" value="1"/>
</dbReference>
<dbReference type="RefSeq" id="WP_015725112.1">
    <property type="nucleotide sequence ID" value="NC_014972.1"/>
</dbReference>
<name>A0A7U4DPW2_DESPD</name>
<evidence type="ECO:0000313" key="6">
    <source>
        <dbReference type="EMBL" id="ADW18586.1"/>
    </source>
</evidence>
<reference evidence="6 7" key="1">
    <citation type="journal article" date="2011" name="Stand. Genomic Sci.">
        <title>Complete genome sequence of Desulfobulbus propionicus type strain (1pr3).</title>
        <authorList>
            <person name="Pagani I."/>
            <person name="Lapidus A."/>
            <person name="Nolan M."/>
            <person name="Lucas S."/>
            <person name="Hammon N."/>
            <person name="Deshpande S."/>
            <person name="Cheng J.F."/>
            <person name="Chertkov O."/>
            <person name="Davenport K."/>
            <person name="Tapia R."/>
            <person name="Han C."/>
            <person name="Goodwin L."/>
            <person name="Pitluck S."/>
            <person name="Liolios K."/>
            <person name="Mavromatis K."/>
            <person name="Ivanova N."/>
            <person name="Mikhailova N."/>
            <person name="Pati A."/>
            <person name="Chen A."/>
            <person name="Palaniappan K."/>
            <person name="Land M."/>
            <person name="Hauser L."/>
            <person name="Chang Y.J."/>
            <person name="Jeffries C.D."/>
            <person name="Detter J.C."/>
            <person name="Brambilla E."/>
            <person name="Kannan K.P."/>
            <person name="Djao O.D."/>
            <person name="Rohde M."/>
            <person name="Pukall R."/>
            <person name="Spring S."/>
            <person name="Goker M."/>
            <person name="Sikorski J."/>
            <person name="Woyke T."/>
            <person name="Bristow J."/>
            <person name="Eisen J.A."/>
            <person name="Markowitz V."/>
            <person name="Hugenholtz P."/>
            <person name="Kyrpides N.C."/>
            <person name="Klenk H.P."/>
        </authorList>
    </citation>
    <scope>NUCLEOTIDE SEQUENCE [LARGE SCALE GENOMIC DNA]</scope>
    <source>
        <strain evidence="7">ATCC 33891 / DSM 2032 / 1pr3</strain>
    </source>
</reference>
<protein>
    <submittedName>
        <fullName evidence="6">Phage/conjugal plasmid C-4 type zinc finger protein, TraR family</fullName>
    </submittedName>
</protein>
<dbReference type="AlphaFoldDB" id="A0A7U4DPW2"/>
<feature type="domain" description="Zinc finger DksA/TraR C4-type" evidence="5">
    <location>
        <begin position="35"/>
        <end position="64"/>
    </location>
</feature>
<sequence>MDEGDLAQQNQELFQRMVLKHHLDTRPQGESALECEDCGEPIPDARRKAAKGCTRCICCQRIQESRGQK</sequence>
<dbReference type="PANTHER" id="PTHR38777:SF1">
    <property type="entry name" value="DNAK SUPPRESSOR PROTEIN"/>
    <property type="match status" value="1"/>
</dbReference>
<dbReference type="EMBL" id="CP002364">
    <property type="protein sequence ID" value="ADW18586.1"/>
    <property type="molecule type" value="Genomic_DNA"/>
</dbReference>
<keyword evidence="7" id="KW-1185">Reference proteome</keyword>
<evidence type="ECO:0000256" key="4">
    <source>
        <dbReference type="PROSITE-ProRule" id="PRU00510"/>
    </source>
</evidence>
<dbReference type="GO" id="GO:0008270">
    <property type="term" value="F:zinc ion binding"/>
    <property type="evidence" value="ECO:0007669"/>
    <property type="project" value="UniProtKB-KW"/>
</dbReference>
<feature type="zinc finger region" description="dksA C4-type" evidence="4">
    <location>
        <begin position="35"/>
        <end position="59"/>
    </location>
</feature>
<evidence type="ECO:0000256" key="2">
    <source>
        <dbReference type="ARBA" id="ARBA00022771"/>
    </source>
</evidence>
<evidence type="ECO:0000313" key="7">
    <source>
        <dbReference type="Proteomes" id="UP000006365"/>
    </source>
</evidence>
<evidence type="ECO:0000259" key="5">
    <source>
        <dbReference type="Pfam" id="PF01258"/>
    </source>
</evidence>
<keyword evidence="2" id="KW-0863">Zinc-finger</keyword>
<dbReference type="Proteomes" id="UP000006365">
    <property type="component" value="Chromosome"/>
</dbReference>
<accession>A0A7U4DPW2</accession>
<evidence type="ECO:0000256" key="1">
    <source>
        <dbReference type="ARBA" id="ARBA00022723"/>
    </source>
</evidence>
<keyword evidence="1" id="KW-0479">Metal-binding</keyword>
<evidence type="ECO:0000256" key="3">
    <source>
        <dbReference type="ARBA" id="ARBA00022833"/>
    </source>
</evidence>
<dbReference type="KEGG" id="dpr:Despr_2447"/>
<dbReference type="InterPro" id="IPR000962">
    <property type="entry name" value="Znf_DskA_TraR"/>
</dbReference>
<keyword evidence="3" id="KW-0862">Zinc</keyword>
<dbReference type="NCBIfam" id="TIGR02419">
    <property type="entry name" value="C4_traR_proteo"/>
    <property type="match status" value="1"/>
</dbReference>
<dbReference type="InterPro" id="IPR012783">
    <property type="entry name" value="Znf_C4_TraR"/>
</dbReference>
<gene>
    <name evidence="6" type="ordered locus">Despr_2447</name>
</gene>
<dbReference type="PANTHER" id="PTHR38777">
    <property type="entry name" value="FELS-2 PROPHAGE PROTEIN"/>
    <property type="match status" value="1"/>
</dbReference>
<dbReference type="Pfam" id="PF01258">
    <property type="entry name" value="zf-dskA_traR"/>
    <property type="match status" value="1"/>
</dbReference>
<organism evidence="6 7">
    <name type="scientific">Desulfobulbus propionicus (strain ATCC 33891 / DSM 2032 / VKM B-1956 / 1pr3)</name>
    <dbReference type="NCBI Taxonomy" id="577650"/>
    <lineage>
        <taxon>Bacteria</taxon>
        <taxon>Pseudomonadati</taxon>
        <taxon>Thermodesulfobacteriota</taxon>
        <taxon>Desulfobulbia</taxon>
        <taxon>Desulfobulbales</taxon>
        <taxon>Desulfobulbaceae</taxon>
        <taxon>Desulfobulbus</taxon>
    </lineage>
</organism>